<dbReference type="PANTHER" id="PTHR33701">
    <property type="entry name" value="TRANSMEMBRANE PROTEIN"/>
    <property type="match status" value="1"/>
</dbReference>
<dbReference type="STRING" id="1088818.A0A2I0BHC3"/>
<dbReference type="EMBL" id="KZ451883">
    <property type="protein sequence ID" value="PKA67203.1"/>
    <property type="molecule type" value="Genomic_DNA"/>
</dbReference>
<sequence length="426" mass="47743">MERALEQQAQLIGQFETMENAQREWEEKFQRTEIPMLGVAEPGDQVSITENSYCSEQNAKQIDKVEPRKKEEERLTAEHVPFTDETIAGRCRNCEATNRKVEASDKFQSSNSMPTSPAPNTAFQQYDTIAMNGSNSVSQIFRSPSVGSLGLNSKETDIRGSTYEKPTSIIHTDQKIQPHERVISQTTATVHHDQKIHPNVGKISRWENPAIKTLPKLLDQPKSTSLASVIESLERARVSLGKEIIKRPSLSQGTLPTSAPADSPDIPIGHSGLFRLPTDSFPHALLPRPNVYGSGLRLTATRPDIGFITSEVSTSKGYFDQSPNSSYSEAGYQVPSSRRDYMDGYQVISHMNGKQYVSQYPARYLETGSQFSMAKDYSDRFSTMNLMSPSPRESYLPCSGLPMKRMPLHNELPTIPYTNLRNRMPY</sequence>
<gene>
    <name evidence="1" type="ORF">AXF42_Ash004695</name>
</gene>
<accession>A0A2I0BHC3</accession>
<protein>
    <submittedName>
        <fullName evidence="1">Uncharacterized protein</fullName>
    </submittedName>
</protein>
<reference evidence="1 2" key="1">
    <citation type="journal article" date="2017" name="Nature">
        <title>The Apostasia genome and the evolution of orchids.</title>
        <authorList>
            <person name="Zhang G.Q."/>
            <person name="Liu K.W."/>
            <person name="Li Z."/>
            <person name="Lohaus R."/>
            <person name="Hsiao Y.Y."/>
            <person name="Niu S.C."/>
            <person name="Wang J.Y."/>
            <person name="Lin Y.C."/>
            <person name="Xu Q."/>
            <person name="Chen L.J."/>
            <person name="Yoshida K."/>
            <person name="Fujiwara S."/>
            <person name="Wang Z.W."/>
            <person name="Zhang Y.Q."/>
            <person name="Mitsuda N."/>
            <person name="Wang M."/>
            <person name="Liu G.H."/>
            <person name="Pecoraro L."/>
            <person name="Huang H.X."/>
            <person name="Xiao X.J."/>
            <person name="Lin M."/>
            <person name="Wu X.Y."/>
            <person name="Wu W.L."/>
            <person name="Chen Y.Y."/>
            <person name="Chang S.B."/>
            <person name="Sakamoto S."/>
            <person name="Ohme-Takagi M."/>
            <person name="Yagi M."/>
            <person name="Zeng S.J."/>
            <person name="Shen C.Y."/>
            <person name="Yeh C.M."/>
            <person name="Luo Y.B."/>
            <person name="Tsai W.C."/>
            <person name="Van de Peer Y."/>
            <person name="Liu Z.J."/>
        </authorList>
    </citation>
    <scope>NUCLEOTIDE SEQUENCE [LARGE SCALE GENOMIC DNA]</scope>
    <source>
        <strain evidence="2">cv. Shenzhen</strain>
        <tissue evidence="1">Stem</tissue>
    </source>
</reference>
<dbReference type="OrthoDB" id="1939754at2759"/>
<dbReference type="AlphaFoldDB" id="A0A2I0BHC3"/>
<dbReference type="Proteomes" id="UP000236161">
    <property type="component" value="Unassembled WGS sequence"/>
</dbReference>
<evidence type="ECO:0000313" key="2">
    <source>
        <dbReference type="Proteomes" id="UP000236161"/>
    </source>
</evidence>
<keyword evidence="2" id="KW-1185">Reference proteome</keyword>
<evidence type="ECO:0000313" key="1">
    <source>
        <dbReference type="EMBL" id="PKA67203.1"/>
    </source>
</evidence>
<proteinExistence type="predicted"/>
<organism evidence="1 2">
    <name type="scientific">Apostasia shenzhenica</name>
    <dbReference type="NCBI Taxonomy" id="1088818"/>
    <lineage>
        <taxon>Eukaryota</taxon>
        <taxon>Viridiplantae</taxon>
        <taxon>Streptophyta</taxon>
        <taxon>Embryophyta</taxon>
        <taxon>Tracheophyta</taxon>
        <taxon>Spermatophyta</taxon>
        <taxon>Magnoliopsida</taxon>
        <taxon>Liliopsida</taxon>
        <taxon>Asparagales</taxon>
        <taxon>Orchidaceae</taxon>
        <taxon>Apostasioideae</taxon>
        <taxon>Apostasia</taxon>
    </lineage>
</organism>
<dbReference type="PANTHER" id="PTHR33701:SF3">
    <property type="entry name" value="TRANSCRIPTIONAL REGULATOR ATRX"/>
    <property type="match status" value="1"/>
</dbReference>
<name>A0A2I0BHC3_9ASPA</name>